<dbReference type="OMA" id="TVNLCFI"/>
<dbReference type="Gramene" id="PHT67391">
    <property type="protein sequence ID" value="PHT67391"/>
    <property type="gene ID" value="T459_26878"/>
</dbReference>
<evidence type="ECO:0000256" key="5">
    <source>
        <dbReference type="ARBA" id="ARBA00023136"/>
    </source>
</evidence>
<protein>
    <submittedName>
        <fullName evidence="8">Protein NRT1/ PTR FAMILY 3.1</fullName>
    </submittedName>
</protein>
<dbReference type="SUPFAM" id="SSF103473">
    <property type="entry name" value="MFS general substrate transporter"/>
    <property type="match status" value="1"/>
</dbReference>
<comment type="subcellular location">
    <subcellularLocation>
        <location evidence="1">Membrane</location>
        <topology evidence="1">Multi-pass membrane protein</topology>
    </subcellularLocation>
</comment>
<dbReference type="GO" id="GO:0055085">
    <property type="term" value="P:transmembrane transport"/>
    <property type="evidence" value="ECO:0000318"/>
    <property type="project" value="GO_Central"/>
</dbReference>
<feature type="transmembrane region" description="Helical" evidence="7">
    <location>
        <begin position="320"/>
        <end position="338"/>
    </location>
</feature>
<evidence type="ECO:0000256" key="3">
    <source>
        <dbReference type="ARBA" id="ARBA00022692"/>
    </source>
</evidence>
<organism evidence="8 9">
    <name type="scientific">Capsicum annuum</name>
    <name type="common">Capsicum pepper</name>
    <dbReference type="NCBI Taxonomy" id="4072"/>
    <lineage>
        <taxon>Eukaryota</taxon>
        <taxon>Viridiplantae</taxon>
        <taxon>Streptophyta</taxon>
        <taxon>Embryophyta</taxon>
        <taxon>Tracheophyta</taxon>
        <taxon>Spermatophyta</taxon>
        <taxon>Magnoliopsida</taxon>
        <taxon>eudicotyledons</taxon>
        <taxon>Gunneridae</taxon>
        <taxon>Pentapetalae</taxon>
        <taxon>asterids</taxon>
        <taxon>lamiids</taxon>
        <taxon>Solanales</taxon>
        <taxon>Solanaceae</taxon>
        <taxon>Solanoideae</taxon>
        <taxon>Capsiceae</taxon>
        <taxon>Capsicum</taxon>
    </lineage>
</organism>
<feature type="transmembrane region" description="Helical" evidence="7">
    <location>
        <begin position="401"/>
        <end position="422"/>
    </location>
</feature>
<dbReference type="SMR" id="A0A1U8GM13"/>
<name>A0A1U8GM13_CAPAN</name>
<evidence type="ECO:0000256" key="1">
    <source>
        <dbReference type="ARBA" id="ARBA00004141"/>
    </source>
</evidence>
<dbReference type="KEGG" id="cann:107867404"/>
<evidence type="ECO:0000256" key="6">
    <source>
        <dbReference type="ARBA" id="ARBA00044504"/>
    </source>
</evidence>
<dbReference type="GO" id="GO:0022857">
    <property type="term" value="F:transmembrane transporter activity"/>
    <property type="evidence" value="ECO:0000318"/>
    <property type="project" value="GO_Central"/>
</dbReference>
<accession>A0A1U8GM13</accession>
<keyword evidence="9" id="KW-1185">Reference proteome</keyword>
<evidence type="ECO:0000256" key="2">
    <source>
        <dbReference type="ARBA" id="ARBA00005982"/>
    </source>
</evidence>
<evidence type="ECO:0000256" key="7">
    <source>
        <dbReference type="SAM" id="Phobius"/>
    </source>
</evidence>
<dbReference type="GO" id="GO:0010336">
    <property type="term" value="P:gibberellic acid homeostasis"/>
    <property type="evidence" value="ECO:0007669"/>
    <property type="project" value="EnsemblPlants"/>
</dbReference>
<feature type="transmembrane region" description="Helical" evidence="7">
    <location>
        <begin position="359"/>
        <end position="381"/>
    </location>
</feature>
<dbReference type="Pfam" id="PF00854">
    <property type="entry name" value="PTR2"/>
    <property type="match status" value="1"/>
</dbReference>
<evidence type="ECO:0000313" key="9">
    <source>
        <dbReference type="Proteomes" id="UP000222542"/>
    </source>
</evidence>
<keyword evidence="3 7" id="KW-0812">Transmembrane</keyword>
<reference evidence="8 9" key="2">
    <citation type="journal article" date="2017" name="Genome Biol.">
        <title>New reference genome sequences of hot pepper reveal the massive evolution of plant disease-resistance genes by retroduplication.</title>
        <authorList>
            <person name="Kim S."/>
            <person name="Park J."/>
            <person name="Yeom S.I."/>
            <person name="Kim Y.M."/>
            <person name="Seo E."/>
            <person name="Kim K.T."/>
            <person name="Kim M.S."/>
            <person name="Lee J.M."/>
            <person name="Cheong K."/>
            <person name="Shin H.S."/>
            <person name="Kim S.B."/>
            <person name="Han K."/>
            <person name="Lee J."/>
            <person name="Park M."/>
            <person name="Lee H.A."/>
            <person name="Lee H.Y."/>
            <person name="Lee Y."/>
            <person name="Oh S."/>
            <person name="Lee J.H."/>
            <person name="Choi E."/>
            <person name="Choi E."/>
            <person name="Lee S.E."/>
            <person name="Jeon J."/>
            <person name="Kim H."/>
            <person name="Choi G."/>
            <person name="Song H."/>
            <person name="Lee J."/>
            <person name="Lee S.C."/>
            <person name="Kwon J.K."/>
            <person name="Lee H.Y."/>
            <person name="Koo N."/>
            <person name="Hong Y."/>
            <person name="Kim R.W."/>
            <person name="Kang W.H."/>
            <person name="Huh J.H."/>
            <person name="Kang B.C."/>
            <person name="Yang T.J."/>
            <person name="Lee Y.H."/>
            <person name="Bennetzen J.L."/>
            <person name="Choi D."/>
        </authorList>
    </citation>
    <scope>NUCLEOTIDE SEQUENCE [LARGE SCALE GENOMIC DNA]</scope>
    <source>
        <strain evidence="9">cv. CM334</strain>
    </source>
</reference>
<gene>
    <name evidence="8" type="ORF">T459_26878</name>
</gene>
<dbReference type="GO" id="GO:0097708">
    <property type="term" value="C:intracellular vesicle"/>
    <property type="evidence" value="ECO:0007669"/>
    <property type="project" value="EnsemblPlants"/>
</dbReference>
<dbReference type="STRING" id="4072.A0A1U8GM13"/>
<reference evidence="8 9" key="1">
    <citation type="journal article" date="2014" name="Nat. Genet.">
        <title>Genome sequence of the hot pepper provides insights into the evolution of pungency in Capsicum species.</title>
        <authorList>
            <person name="Kim S."/>
            <person name="Park M."/>
            <person name="Yeom S.I."/>
            <person name="Kim Y.M."/>
            <person name="Lee J.M."/>
            <person name="Lee H.A."/>
            <person name="Seo E."/>
            <person name="Choi J."/>
            <person name="Cheong K."/>
            <person name="Kim K.T."/>
            <person name="Jung K."/>
            <person name="Lee G.W."/>
            <person name="Oh S.K."/>
            <person name="Bae C."/>
            <person name="Kim S.B."/>
            <person name="Lee H.Y."/>
            <person name="Kim S.Y."/>
            <person name="Kim M.S."/>
            <person name="Kang B.C."/>
            <person name="Jo Y.D."/>
            <person name="Yang H.B."/>
            <person name="Jeong H.J."/>
            <person name="Kang W.H."/>
            <person name="Kwon J.K."/>
            <person name="Shin C."/>
            <person name="Lim J.Y."/>
            <person name="Park J.H."/>
            <person name="Huh J.H."/>
            <person name="Kim J.S."/>
            <person name="Kim B.D."/>
            <person name="Cohen O."/>
            <person name="Paran I."/>
            <person name="Suh M.C."/>
            <person name="Lee S.B."/>
            <person name="Kim Y.K."/>
            <person name="Shin Y."/>
            <person name="Noh S.J."/>
            <person name="Park J."/>
            <person name="Seo Y.S."/>
            <person name="Kwon S.Y."/>
            <person name="Kim H.A."/>
            <person name="Park J.M."/>
            <person name="Kim H.J."/>
            <person name="Choi S.B."/>
            <person name="Bosland P.W."/>
            <person name="Reeves G."/>
            <person name="Jo S.H."/>
            <person name="Lee B.W."/>
            <person name="Cho H.T."/>
            <person name="Choi H.S."/>
            <person name="Lee M.S."/>
            <person name="Yu Y."/>
            <person name="Do Choi Y."/>
            <person name="Park B.S."/>
            <person name="van Deynze A."/>
            <person name="Ashrafi H."/>
            <person name="Hill T."/>
            <person name="Kim W.T."/>
            <person name="Pai H.S."/>
            <person name="Ahn H.K."/>
            <person name="Yeam I."/>
            <person name="Giovannoni J.J."/>
            <person name="Rose J.K."/>
            <person name="Sorensen I."/>
            <person name="Lee S.J."/>
            <person name="Kim R.W."/>
            <person name="Choi I.Y."/>
            <person name="Choi B.S."/>
            <person name="Lim J.S."/>
            <person name="Lee Y.H."/>
            <person name="Choi D."/>
        </authorList>
    </citation>
    <scope>NUCLEOTIDE SEQUENCE [LARGE SCALE GENOMIC DNA]</scope>
    <source>
        <strain evidence="9">cv. CM334</strain>
    </source>
</reference>
<dbReference type="Proteomes" id="UP000222542">
    <property type="component" value="Unassembled WGS sequence"/>
</dbReference>
<feature type="transmembrane region" description="Helical" evidence="7">
    <location>
        <begin position="87"/>
        <end position="111"/>
    </location>
</feature>
<dbReference type="Gene3D" id="1.20.1250.20">
    <property type="entry name" value="MFS general substrate transporter like domains"/>
    <property type="match status" value="1"/>
</dbReference>
<evidence type="ECO:0000256" key="4">
    <source>
        <dbReference type="ARBA" id="ARBA00022989"/>
    </source>
</evidence>
<feature type="transmembrane region" description="Helical" evidence="7">
    <location>
        <begin position="178"/>
        <end position="197"/>
    </location>
</feature>
<proteinExistence type="inferred from homology"/>
<dbReference type="OrthoDB" id="8904098at2759"/>
<keyword evidence="5 7" id="KW-0472">Membrane</keyword>
<feature type="transmembrane region" description="Helical" evidence="7">
    <location>
        <begin position="531"/>
        <end position="549"/>
    </location>
</feature>
<evidence type="ECO:0000313" key="8">
    <source>
        <dbReference type="EMBL" id="PHT67391.1"/>
    </source>
</evidence>
<dbReference type="AlphaFoldDB" id="A0A1U8GM13"/>
<feature type="transmembrane region" description="Helical" evidence="7">
    <location>
        <begin position="21"/>
        <end position="47"/>
    </location>
</feature>
<comment type="similarity">
    <text evidence="2">Belongs to the major facilitator superfamily. Proton-dependent oligopeptide transporter (POT/PTR) (TC 2.A.17) family.</text>
</comment>
<feature type="transmembrane region" description="Helical" evidence="7">
    <location>
        <begin position="204"/>
        <end position="228"/>
    </location>
</feature>
<keyword evidence="4 7" id="KW-1133">Transmembrane helix</keyword>
<dbReference type="InterPro" id="IPR036259">
    <property type="entry name" value="MFS_trans_sf"/>
</dbReference>
<comment type="similarity">
    <text evidence="6">Belongs to the major facilitator superfamily. Phosphate:H(+) symporter (TC 2.A.1.9) family.</text>
</comment>
<dbReference type="CDD" id="cd17415">
    <property type="entry name" value="MFS_NPF3"/>
    <property type="match status" value="1"/>
</dbReference>
<dbReference type="PANTHER" id="PTHR11654">
    <property type="entry name" value="OLIGOPEPTIDE TRANSPORTER-RELATED"/>
    <property type="match status" value="1"/>
</dbReference>
<dbReference type="GO" id="GO:0005886">
    <property type="term" value="C:plasma membrane"/>
    <property type="evidence" value="ECO:0000318"/>
    <property type="project" value="GO_Central"/>
</dbReference>
<feature type="transmembrane region" description="Helical" evidence="7">
    <location>
        <begin position="486"/>
        <end position="511"/>
    </location>
</feature>
<dbReference type="EMBL" id="AYRZ02000011">
    <property type="protein sequence ID" value="PHT67391.1"/>
    <property type="molecule type" value="Genomic_DNA"/>
</dbReference>
<sequence length="580" mass="64865">MEVMNKKKENSSSRMKGGMITMPFIFANEICEKLAVVGFGTNMVIYLTNELHLPLTKAANTLTNFGGTASLTPLLGAFIADTYAGRFWTITVASIIYQIGMIILTLSAILPQLRPPSCKGDEYCKEANSSQLAILYVSLLLTAFGSGGIRPCVVAFGADQFDENDPKQKTQTWKFFNWYYFCMGFSMLVAVTVIVYIQDNIGWGIGFGVPTIAMLISIVVFIFGYPLYRNLDPAGSPFTRLLQVCVAAYKKRKLDMVNDPKFLYQNEELDADISTAGKLVHTKQMKFLDRAAIVTEEDNPKSPNLWRLNTVHRVEELKSVIRMGPIWASGIILITAYAQQHTFSVQQAKTMDRHLINSFEVPAASMTVFTLTSMLCTIAFYDRVFVPIARKLTGLERGISFLSRMGIGFFISVLATLVAGFIEVKRKEAASTHGLIDKPTSIVPISVFWLVPQYCLHGIAEAFMSIGHLEFFYDQAPESMRSTATALFWTSISAGNYLSTLLVSLVHKFTSGPGGTNWLPDNNLNKGKLEYFYWLITILQVINLIYYLFCAKFYTLKPIEMHKTEDLETKKDGVELVSNV</sequence>
<dbReference type="InterPro" id="IPR000109">
    <property type="entry name" value="POT_fam"/>
</dbReference>
<comment type="caution">
    <text evidence="8">The sequence shown here is derived from an EMBL/GenBank/DDBJ whole genome shotgun (WGS) entry which is preliminary data.</text>
</comment>
<feature type="transmembrane region" description="Helical" evidence="7">
    <location>
        <begin position="132"/>
        <end position="158"/>
    </location>
</feature>